<dbReference type="Pfam" id="PF02687">
    <property type="entry name" value="FtsX"/>
    <property type="match status" value="2"/>
</dbReference>
<accession>A0A7Y9ZAM3</accession>
<evidence type="ECO:0000259" key="9">
    <source>
        <dbReference type="Pfam" id="PF12704"/>
    </source>
</evidence>
<evidence type="ECO:0000313" key="10">
    <source>
        <dbReference type="EMBL" id="NYI40600.1"/>
    </source>
</evidence>
<feature type="domain" description="ABC3 transporter permease C-terminal" evidence="8">
    <location>
        <begin position="714"/>
        <end position="829"/>
    </location>
</feature>
<keyword evidence="4 7" id="KW-1133">Transmembrane helix</keyword>
<evidence type="ECO:0000313" key="11">
    <source>
        <dbReference type="Proteomes" id="UP000547973"/>
    </source>
</evidence>
<dbReference type="GO" id="GO:0022857">
    <property type="term" value="F:transmembrane transporter activity"/>
    <property type="evidence" value="ECO:0007669"/>
    <property type="project" value="TreeGrafter"/>
</dbReference>
<dbReference type="PANTHER" id="PTHR30572">
    <property type="entry name" value="MEMBRANE COMPONENT OF TRANSPORTER-RELATED"/>
    <property type="match status" value="1"/>
</dbReference>
<dbReference type="EMBL" id="JACBZO010000001">
    <property type="protein sequence ID" value="NYI40600.1"/>
    <property type="molecule type" value="Genomic_DNA"/>
</dbReference>
<feature type="transmembrane region" description="Helical" evidence="7">
    <location>
        <begin position="494"/>
        <end position="514"/>
    </location>
</feature>
<dbReference type="RefSeq" id="WP_062074619.1">
    <property type="nucleotide sequence ID" value="NZ_BBRC01000003.1"/>
</dbReference>
<reference evidence="10 11" key="1">
    <citation type="submission" date="2020-07" db="EMBL/GenBank/DDBJ databases">
        <title>Sequencing the genomes of 1000 actinobacteria strains.</title>
        <authorList>
            <person name="Klenk H.-P."/>
        </authorList>
    </citation>
    <scope>NUCLEOTIDE SEQUENCE [LARGE SCALE GENOMIC DNA]</scope>
    <source>
        <strain evidence="10 11">DSM 19970</strain>
    </source>
</reference>
<keyword evidence="11" id="KW-1185">Reference proteome</keyword>
<organism evidence="10 11">
    <name type="scientific">Demequina lutea</name>
    <dbReference type="NCBI Taxonomy" id="431489"/>
    <lineage>
        <taxon>Bacteria</taxon>
        <taxon>Bacillati</taxon>
        <taxon>Actinomycetota</taxon>
        <taxon>Actinomycetes</taxon>
        <taxon>Micrococcales</taxon>
        <taxon>Demequinaceae</taxon>
        <taxon>Demequina</taxon>
    </lineage>
</organism>
<dbReference type="PANTHER" id="PTHR30572:SF4">
    <property type="entry name" value="ABC TRANSPORTER PERMEASE YTRF"/>
    <property type="match status" value="1"/>
</dbReference>
<proteinExistence type="inferred from homology"/>
<comment type="subcellular location">
    <subcellularLocation>
        <location evidence="1">Cell membrane</location>
        <topology evidence="1">Multi-pass membrane protein</topology>
    </subcellularLocation>
</comment>
<keyword evidence="5 7" id="KW-0472">Membrane</keyword>
<feature type="transmembrane region" description="Helical" evidence="7">
    <location>
        <begin position="707"/>
        <end position="732"/>
    </location>
</feature>
<evidence type="ECO:0000256" key="6">
    <source>
        <dbReference type="ARBA" id="ARBA00038076"/>
    </source>
</evidence>
<feature type="domain" description="ABC3 transporter permease C-terminal" evidence="8">
    <location>
        <begin position="270"/>
        <end position="390"/>
    </location>
</feature>
<dbReference type="AlphaFoldDB" id="A0A7Y9ZAM3"/>
<dbReference type="GO" id="GO:0005886">
    <property type="term" value="C:plasma membrane"/>
    <property type="evidence" value="ECO:0007669"/>
    <property type="project" value="UniProtKB-SubCell"/>
</dbReference>
<feature type="domain" description="MacB-like periplasmic core" evidence="9">
    <location>
        <begin position="491"/>
        <end position="679"/>
    </location>
</feature>
<comment type="caution">
    <text evidence="10">The sequence shown here is derived from an EMBL/GenBank/DDBJ whole genome shotgun (WGS) entry which is preliminary data.</text>
</comment>
<evidence type="ECO:0000256" key="2">
    <source>
        <dbReference type="ARBA" id="ARBA00022475"/>
    </source>
</evidence>
<name>A0A7Y9ZAM3_9MICO</name>
<dbReference type="OrthoDB" id="9780560at2"/>
<dbReference type="InterPro" id="IPR003838">
    <property type="entry name" value="ABC3_permease_C"/>
</dbReference>
<feature type="transmembrane region" description="Helical" evidence="7">
    <location>
        <begin position="263"/>
        <end position="284"/>
    </location>
</feature>
<evidence type="ECO:0000259" key="8">
    <source>
        <dbReference type="Pfam" id="PF02687"/>
    </source>
</evidence>
<comment type="similarity">
    <text evidence="6">Belongs to the ABC-4 integral membrane protein family.</text>
</comment>
<feature type="transmembrane region" description="Helical" evidence="7">
    <location>
        <begin position="364"/>
        <end position="384"/>
    </location>
</feature>
<evidence type="ECO:0000256" key="4">
    <source>
        <dbReference type="ARBA" id="ARBA00022989"/>
    </source>
</evidence>
<keyword evidence="3 7" id="KW-0812">Transmembrane</keyword>
<evidence type="ECO:0000256" key="5">
    <source>
        <dbReference type="ARBA" id="ARBA00023136"/>
    </source>
</evidence>
<sequence>MLRLALKSVRHNPKRLILTAVAVALGVALVSSVFTFTNSLSKGFGDLFSTIYSTVDVVVEPDPHANLDPNSKEGLFTTANVATISALPGVKLAEGGVAYESGSLLNAAGDAPLGQGAPTLLYNWTGNSDLDRATLIDGRAPVADNEVVVDVDTFKKLGIQLGGVAKLASDTGVQDLTVVGTIRFGQNNDLQTASLLYANENTVRAIGGGLTNYSTIAVLTADGVSPATVVKEITPTLPKDTRAITAEDKAKEQSASLNNILKYVNIFALVFGLVSLFVGAYIIVNTFRIIVTQRTREFGLLRAIGAHGKQIRTMILLEAAVVGLIASTLGILLGWLLALGLAALVESFSGNILGAITLPLNGVLLGYGLGLAITIVSALLPAIHASNISPMEALREAGTAGKKSLTVRNIVGGAMAVAGIASVFIGLYVNVPKAWIWVAIGAVLVVLGVTLLAAQVLVPMAFGLRGILSRLWGVNGTLAANNIRREPRRSANTAAALMIGVMLLALVATFTASFKDTFTSQFKTTSADLFVIPTSGPIPQGALDAISGTEGVANVVRMGQTKATFDGVDYGVTYVDAAHASELYDFRTDRPLSKLDGGVFIDPTIQALGIKVGDQVTIKGLAGTETLTVTGLYTNKGDQAFLVDWPQGTALVSEPVVVQALVGFKDGANADTTTTAVKDALATNFPLVEPQSPASLTKLFNQGIDTFLGFISAMLGAALIIAILGVANTLLLSVTERTREIGLLRAVGIKRSAVWGMITLESVVMALFGTILGIILGVGLGAALVHSLSSYGIDRPVVPWALIGVYTVLSLIAGVVAAIWPAYRASRLDILKAIAADG</sequence>
<keyword evidence="2" id="KW-1003">Cell membrane</keyword>
<dbReference type="InterPro" id="IPR050250">
    <property type="entry name" value="Macrolide_Exporter_MacB"/>
</dbReference>
<evidence type="ECO:0000256" key="7">
    <source>
        <dbReference type="SAM" id="Phobius"/>
    </source>
</evidence>
<feature type="transmembrane region" description="Helical" evidence="7">
    <location>
        <begin position="797"/>
        <end position="823"/>
    </location>
</feature>
<feature type="transmembrane region" description="Helical" evidence="7">
    <location>
        <begin position="753"/>
        <end position="785"/>
    </location>
</feature>
<evidence type="ECO:0000256" key="1">
    <source>
        <dbReference type="ARBA" id="ARBA00004651"/>
    </source>
</evidence>
<protein>
    <submittedName>
        <fullName evidence="10">Putative ABC transport system permease protein</fullName>
    </submittedName>
</protein>
<feature type="transmembrane region" description="Helical" evidence="7">
    <location>
        <begin position="405"/>
        <end position="429"/>
    </location>
</feature>
<dbReference type="InterPro" id="IPR025857">
    <property type="entry name" value="MacB_PCD"/>
</dbReference>
<dbReference type="Proteomes" id="UP000547973">
    <property type="component" value="Unassembled WGS sequence"/>
</dbReference>
<feature type="domain" description="MacB-like periplasmic core" evidence="9">
    <location>
        <begin position="17"/>
        <end position="234"/>
    </location>
</feature>
<feature type="transmembrane region" description="Helical" evidence="7">
    <location>
        <begin position="435"/>
        <end position="462"/>
    </location>
</feature>
<gene>
    <name evidence="10" type="ORF">BKA03_000719</name>
</gene>
<dbReference type="Pfam" id="PF12704">
    <property type="entry name" value="MacB_PCD"/>
    <property type="match status" value="2"/>
</dbReference>
<feature type="transmembrane region" description="Helical" evidence="7">
    <location>
        <begin position="319"/>
        <end position="344"/>
    </location>
</feature>
<evidence type="ECO:0000256" key="3">
    <source>
        <dbReference type="ARBA" id="ARBA00022692"/>
    </source>
</evidence>